<reference evidence="2" key="1">
    <citation type="submission" date="2023-07" db="EMBL/GenBank/DDBJ databases">
        <title>The carbon used by Thiothrix.</title>
        <authorList>
            <person name="Chen L."/>
        </authorList>
    </citation>
    <scope>NUCLEOTIDE SEQUENCE [LARGE SCALE GENOMIC DNA]</scope>
</reference>
<dbReference type="InterPro" id="IPR005063">
    <property type="entry name" value="Transposase_27"/>
</dbReference>
<evidence type="ECO:0000313" key="1">
    <source>
        <dbReference type="EMBL" id="MEB4589799.1"/>
    </source>
</evidence>
<sequence>MVNEAELDGQGSFVGNKGNQRWLWYAVDHISNTVLA</sequence>
<evidence type="ECO:0000313" key="2">
    <source>
        <dbReference type="Proteomes" id="UP001308005"/>
    </source>
</evidence>
<keyword evidence="2" id="KW-1185">Reference proteome</keyword>
<reference evidence="1 2" key="2">
    <citation type="submission" date="2024-01" db="EMBL/GenBank/DDBJ databases">
        <authorList>
            <person name="Xie X."/>
        </authorList>
    </citation>
    <scope>NUCLEOTIDE SEQUENCE [LARGE SCALE GENOMIC DNA]</scope>
    <source>
        <strain evidence="1">SCUT-1</strain>
    </source>
</reference>
<gene>
    <name evidence="1" type="ORF">VSS37_02295</name>
</gene>
<dbReference type="Proteomes" id="UP001308005">
    <property type="component" value="Unassembled WGS sequence"/>
</dbReference>
<comment type="caution">
    <text evidence="1">The sequence shown here is derived from an EMBL/GenBank/DDBJ whole genome shotgun (WGS) entry which is preliminary data.</text>
</comment>
<accession>A0ABU6CSQ0</accession>
<dbReference type="RefSeq" id="WP_324693001.1">
    <property type="nucleotide sequence ID" value="NZ_JAYMYJ010000019.1"/>
</dbReference>
<proteinExistence type="predicted"/>
<name>A0ABU6CSQ0_9GAMM</name>
<dbReference type="EMBL" id="JAYMYJ010000019">
    <property type="protein sequence ID" value="MEB4589799.1"/>
    <property type="molecule type" value="Genomic_DNA"/>
</dbReference>
<organism evidence="1 2">
    <name type="scientific">Candidatus Thiothrix phosphatis</name>
    <dbReference type="NCBI Taxonomy" id="3112415"/>
    <lineage>
        <taxon>Bacteria</taxon>
        <taxon>Pseudomonadati</taxon>
        <taxon>Pseudomonadota</taxon>
        <taxon>Gammaproteobacteria</taxon>
        <taxon>Thiotrichales</taxon>
        <taxon>Thiotrichaceae</taxon>
        <taxon>Thiothrix</taxon>
    </lineage>
</organism>
<protein>
    <submittedName>
        <fullName evidence="1">IS1 family transposase</fullName>
    </submittedName>
</protein>
<dbReference type="Pfam" id="PF03400">
    <property type="entry name" value="DDE_Tnp_IS1"/>
    <property type="match status" value="1"/>
</dbReference>